<dbReference type="SUPFAM" id="SSF53335">
    <property type="entry name" value="S-adenosyl-L-methionine-dependent methyltransferases"/>
    <property type="match status" value="1"/>
</dbReference>
<dbReference type="EC" id="2.1.1.-" evidence="2"/>
<dbReference type="Proteomes" id="UP001589894">
    <property type="component" value="Unassembled WGS sequence"/>
</dbReference>
<evidence type="ECO:0000313" key="2">
    <source>
        <dbReference type="EMBL" id="MFC0568236.1"/>
    </source>
</evidence>
<dbReference type="RefSeq" id="WP_377343710.1">
    <property type="nucleotide sequence ID" value="NZ_JBHLUE010000034.1"/>
</dbReference>
<organism evidence="2 3">
    <name type="scientific">Plantactinospora siamensis</name>
    <dbReference type="NCBI Taxonomy" id="555372"/>
    <lineage>
        <taxon>Bacteria</taxon>
        <taxon>Bacillati</taxon>
        <taxon>Actinomycetota</taxon>
        <taxon>Actinomycetes</taxon>
        <taxon>Micromonosporales</taxon>
        <taxon>Micromonosporaceae</taxon>
        <taxon>Plantactinospora</taxon>
    </lineage>
</organism>
<proteinExistence type="predicted"/>
<dbReference type="Pfam" id="PF04672">
    <property type="entry name" value="Methyltransf_19"/>
    <property type="match status" value="1"/>
</dbReference>
<feature type="compositionally biased region" description="Basic and acidic residues" evidence="1">
    <location>
        <begin position="17"/>
        <end position="27"/>
    </location>
</feature>
<evidence type="ECO:0000313" key="3">
    <source>
        <dbReference type="Proteomes" id="UP001589894"/>
    </source>
</evidence>
<keyword evidence="2" id="KW-0489">Methyltransferase</keyword>
<dbReference type="PIRSF" id="PIRSF017393">
    <property type="entry name" value="MTase_SAV2177"/>
    <property type="match status" value="1"/>
</dbReference>
<reference evidence="2 3" key="1">
    <citation type="submission" date="2024-09" db="EMBL/GenBank/DDBJ databases">
        <authorList>
            <person name="Sun Q."/>
            <person name="Mori K."/>
        </authorList>
    </citation>
    <scope>NUCLEOTIDE SEQUENCE [LARGE SCALE GENOMIC DNA]</scope>
    <source>
        <strain evidence="2 3">TBRC 2205</strain>
    </source>
</reference>
<dbReference type="CDD" id="cd02440">
    <property type="entry name" value="AdoMet_MTases"/>
    <property type="match status" value="1"/>
</dbReference>
<gene>
    <name evidence="2" type="ORF">ACFFHU_29365</name>
</gene>
<dbReference type="GO" id="GO:0032259">
    <property type="term" value="P:methylation"/>
    <property type="evidence" value="ECO:0007669"/>
    <property type="project" value="UniProtKB-KW"/>
</dbReference>
<accession>A0ABV6P5K7</accession>
<evidence type="ECO:0000256" key="1">
    <source>
        <dbReference type="SAM" id="MobiDB-lite"/>
    </source>
</evidence>
<keyword evidence="3" id="KW-1185">Reference proteome</keyword>
<dbReference type="InterPro" id="IPR029063">
    <property type="entry name" value="SAM-dependent_MTases_sf"/>
</dbReference>
<feature type="region of interest" description="Disordered" evidence="1">
    <location>
        <begin position="1"/>
        <end position="30"/>
    </location>
</feature>
<name>A0ABV6P5K7_9ACTN</name>
<dbReference type="EMBL" id="JBHLUE010000034">
    <property type="protein sequence ID" value="MFC0568236.1"/>
    <property type="molecule type" value="Genomic_DNA"/>
</dbReference>
<dbReference type="InterPro" id="IPR006764">
    <property type="entry name" value="SAM_dep_MeTrfase_SAV2177_type"/>
</dbReference>
<comment type="caution">
    <text evidence="2">The sequence shown here is derived from an EMBL/GenBank/DDBJ whole genome shotgun (WGS) entry which is preliminary data.</text>
</comment>
<protein>
    <submittedName>
        <fullName evidence="2">SAM-dependent methyltransferase</fullName>
        <ecNumber evidence="2">2.1.1.-</ecNumber>
    </submittedName>
</protein>
<sequence length="287" mass="31085">MTSAFTTPTTRRRNDHQRRESTSDRLDASQPSSARRYDYWLGGKDHFAADRHSGDRIATAFPTVHTAAKENRRFVHRAVTYLTGEAGIRQLLDIGCGIPTTPTVHETAQRIAPAARVIYVDNDPMVIAHTRARTSSSPQGAVACLHADLRDPDSILNNPALTSILDPNRPVAVLLCAVLHYLHDQDQPAEILKRLKEALPPGSCLALTHATLDPLPSATALAVTELLGTGHGAIRPRTRAEVTALTAGLPLVQPGLVPVTRWRPHLPPQPHATAQATATYGLMAQLP</sequence>
<keyword evidence="2" id="KW-0808">Transferase</keyword>
<dbReference type="Gene3D" id="3.40.50.150">
    <property type="entry name" value="Vaccinia Virus protein VP39"/>
    <property type="match status" value="1"/>
</dbReference>
<dbReference type="GO" id="GO:0008168">
    <property type="term" value="F:methyltransferase activity"/>
    <property type="evidence" value="ECO:0007669"/>
    <property type="project" value="UniProtKB-KW"/>
</dbReference>